<evidence type="ECO:0000256" key="3">
    <source>
        <dbReference type="ARBA" id="ARBA00022448"/>
    </source>
</evidence>
<feature type="transmembrane region" description="Helical" evidence="9">
    <location>
        <begin position="48"/>
        <end position="70"/>
    </location>
</feature>
<dbReference type="PROSITE" id="PS51012">
    <property type="entry name" value="ABC_TM2"/>
    <property type="match status" value="1"/>
</dbReference>
<name>A0A0U5K145_9BACT</name>
<keyword evidence="3 9" id="KW-0813">Transport</keyword>
<dbReference type="STRING" id="389348.PNK_0181"/>
<feature type="domain" description="ABC transmembrane type-2" evidence="10">
    <location>
        <begin position="49"/>
        <end position="271"/>
    </location>
</feature>
<feature type="transmembrane region" description="Helical" evidence="9">
    <location>
        <begin position="248"/>
        <end position="268"/>
    </location>
</feature>
<evidence type="ECO:0000256" key="6">
    <source>
        <dbReference type="ARBA" id="ARBA00022692"/>
    </source>
</evidence>
<gene>
    <name evidence="11" type="ORF">PNK_0181</name>
</gene>
<keyword evidence="6 9" id="KW-0812">Transmembrane</keyword>
<reference evidence="12" key="1">
    <citation type="submission" date="2015-09" db="EMBL/GenBank/DDBJ databases">
        <authorList>
            <person name="Bertelli C."/>
        </authorList>
    </citation>
    <scope>NUCLEOTIDE SEQUENCE [LARGE SCALE GENOMIC DNA]</scope>
    <source>
        <strain evidence="12">KNic</strain>
    </source>
</reference>
<evidence type="ECO:0000256" key="2">
    <source>
        <dbReference type="ARBA" id="ARBA00007783"/>
    </source>
</evidence>
<feature type="transmembrane region" description="Helical" evidence="9">
    <location>
        <begin position="122"/>
        <end position="149"/>
    </location>
</feature>
<dbReference type="GO" id="GO:0015920">
    <property type="term" value="P:lipopolysaccharide transport"/>
    <property type="evidence" value="ECO:0007669"/>
    <property type="project" value="TreeGrafter"/>
</dbReference>
<comment type="subcellular location">
    <subcellularLocation>
        <location evidence="1">Cell inner membrane</location>
        <topology evidence="1">Multi-pass membrane protein</topology>
    </subcellularLocation>
    <subcellularLocation>
        <location evidence="9">Cell membrane</location>
        <topology evidence="9">Multi-pass membrane protein</topology>
    </subcellularLocation>
</comment>
<evidence type="ECO:0000259" key="10">
    <source>
        <dbReference type="PROSITE" id="PS51012"/>
    </source>
</evidence>
<dbReference type="KEGG" id="pnl:PNK_0181"/>
<organism evidence="11 12">
    <name type="scientific">Candidatus Protochlamydia naegleriophila</name>
    <dbReference type="NCBI Taxonomy" id="389348"/>
    <lineage>
        <taxon>Bacteria</taxon>
        <taxon>Pseudomonadati</taxon>
        <taxon>Chlamydiota</taxon>
        <taxon>Chlamydiia</taxon>
        <taxon>Parachlamydiales</taxon>
        <taxon>Parachlamydiaceae</taxon>
        <taxon>Candidatus Protochlamydia</taxon>
    </lineage>
</organism>
<evidence type="ECO:0000313" key="11">
    <source>
        <dbReference type="EMBL" id="CUI15819.1"/>
    </source>
</evidence>
<dbReference type="EMBL" id="LN879502">
    <property type="protein sequence ID" value="CUI15819.1"/>
    <property type="molecule type" value="Genomic_DNA"/>
</dbReference>
<evidence type="ECO:0000256" key="9">
    <source>
        <dbReference type="RuleBase" id="RU361157"/>
    </source>
</evidence>
<dbReference type="PANTHER" id="PTHR30413">
    <property type="entry name" value="INNER MEMBRANE TRANSPORT PERMEASE"/>
    <property type="match status" value="1"/>
</dbReference>
<dbReference type="PANTHER" id="PTHR30413:SF8">
    <property type="entry name" value="TRANSPORT PERMEASE PROTEIN"/>
    <property type="match status" value="1"/>
</dbReference>
<dbReference type="GO" id="GO:0140359">
    <property type="term" value="F:ABC-type transporter activity"/>
    <property type="evidence" value="ECO:0007669"/>
    <property type="project" value="InterPro"/>
</dbReference>
<keyword evidence="5" id="KW-0997">Cell inner membrane</keyword>
<evidence type="ECO:0000256" key="4">
    <source>
        <dbReference type="ARBA" id="ARBA00022475"/>
    </source>
</evidence>
<proteinExistence type="inferred from homology"/>
<dbReference type="AlphaFoldDB" id="A0A0U5K145"/>
<dbReference type="RefSeq" id="WP_059059725.1">
    <property type="nucleotide sequence ID" value="NZ_LN879502.1"/>
</dbReference>
<keyword evidence="7 9" id="KW-1133">Transmembrane helix</keyword>
<keyword evidence="4 9" id="KW-1003">Cell membrane</keyword>
<dbReference type="InParanoid" id="A0A0U5K145"/>
<feature type="transmembrane region" description="Helical" evidence="9">
    <location>
        <begin position="191"/>
        <end position="213"/>
    </location>
</feature>
<sequence length="279" mass="31951">MSKKSAEFNLVIDASGTQKEYLKDFFRYRELLYFFTWRDIVVRYKQTFLGVLWALIRPLLNMAVFAFVFGKVAGLASGHANYPLFILAGMLPWQLFASCLVDSSNSLVNNASMISKVYFPRMILPISYILVNFTDFLISLGLLFAAFLFTGTPLHWTILFLPVFMALTLLLSVGTSLWMAAFSVRFRDIRFIVPFVVQFGMFISPVGYGSFLIPGGPWRWLYFLNPMAGMIEGFRWCCFGEFHTDLPLAVLLSCAINALLLVTGFYYFRKMERIFADII</sequence>
<keyword evidence="12" id="KW-1185">Reference proteome</keyword>
<evidence type="ECO:0000256" key="8">
    <source>
        <dbReference type="ARBA" id="ARBA00023136"/>
    </source>
</evidence>
<evidence type="ECO:0000313" key="12">
    <source>
        <dbReference type="Proteomes" id="UP000069902"/>
    </source>
</evidence>
<dbReference type="Pfam" id="PF01061">
    <property type="entry name" value="ABC2_membrane"/>
    <property type="match status" value="1"/>
</dbReference>
<feature type="transmembrane region" description="Helical" evidence="9">
    <location>
        <begin position="155"/>
        <end position="179"/>
    </location>
</feature>
<dbReference type="PATRIC" id="fig|389348.3.peg.210"/>
<dbReference type="Proteomes" id="UP000069902">
    <property type="component" value="Chromosome cPNK"/>
</dbReference>
<comment type="similarity">
    <text evidence="2 9">Belongs to the ABC-2 integral membrane protein family.</text>
</comment>
<evidence type="ECO:0000256" key="1">
    <source>
        <dbReference type="ARBA" id="ARBA00004429"/>
    </source>
</evidence>
<evidence type="ECO:0000256" key="7">
    <source>
        <dbReference type="ARBA" id="ARBA00022989"/>
    </source>
</evidence>
<accession>A0A0U5K145</accession>
<dbReference type="InterPro" id="IPR047817">
    <property type="entry name" value="ABC2_TM_bact-type"/>
</dbReference>
<dbReference type="FunCoup" id="A0A0U5K145">
    <property type="interactions" value="181"/>
</dbReference>
<dbReference type="InterPro" id="IPR013525">
    <property type="entry name" value="ABC2_TM"/>
</dbReference>
<keyword evidence="8 9" id="KW-0472">Membrane</keyword>
<dbReference type="GO" id="GO:0005886">
    <property type="term" value="C:plasma membrane"/>
    <property type="evidence" value="ECO:0007669"/>
    <property type="project" value="UniProtKB-SubCell"/>
</dbReference>
<protein>
    <recommendedName>
        <fullName evidence="9">Transport permease protein</fullName>
    </recommendedName>
</protein>
<evidence type="ECO:0000256" key="5">
    <source>
        <dbReference type="ARBA" id="ARBA00022519"/>
    </source>
</evidence>
<feature type="transmembrane region" description="Helical" evidence="9">
    <location>
        <begin position="82"/>
        <end position="101"/>
    </location>
</feature>